<dbReference type="PANTHER" id="PTHR43047:SF78">
    <property type="entry name" value="SENSORY_REGULATORY PROTEIN RPFC"/>
    <property type="match status" value="1"/>
</dbReference>
<dbReference type="Pfam" id="PF02518">
    <property type="entry name" value="HATPase_c"/>
    <property type="match status" value="1"/>
</dbReference>
<dbReference type="InterPro" id="IPR004358">
    <property type="entry name" value="Sig_transdc_His_kin-like_C"/>
</dbReference>
<dbReference type="PROSITE" id="PS50109">
    <property type="entry name" value="HIS_KIN"/>
    <property type="match status" value="1"/>
</dbReference>
<feature type="transmembrane region" description="Helical" evidence="7">
    <location>
        <begin position="61"/>
        <end position="81"/>
    </location>
</feature>
<dbReference type="SUPFAM" id="SSF55874">
    <property type="entry name" value="ATPase domain of HSP90 chaperone/DNA topoisomerase II/histidine kinase"/>
    <property type="match status" value="1"/>
</dbReference>
<dbReference type="InterPro" id="IPR003661">
    <property type="entry name" value="HisK_dim/P_dom"/>
</dbReference>
<reference evidence="9" key="1">
    <citation type="submission" date="2009-07" db="EMBL/GenBank/DDBJ databases">
        <title>Complete sequence of Geobacter sp. M21.</title>
        <authorList>
            <consortium name="US DOE Joint Genome Institute"/>
            <person name="Lucas S."/>
            <person name="Copeland A."/>
            <person name="Lapidus A."/>
            <person name="Glavina del Rio T."/>
            <person name="Dalin E."/>
            <person name="Tice H."/>
            <person name="Bruce D."/>
            <person name="Goodwin L."/>
            <person name="Pitluck S."/>
            <person name="Saunders E."/>
            <person name="Brettin T."/>
            <person name="Detter J.C."/>
            <person name="Han C."/>
            <person name="Larimer F."/>
            <person name="Land M."/>
            <person name="Hauser L."/>
            <person name="Kyrpides N."/>
            <person name="Ovchinnikova G."/>
            <person name="Lovley D."/>
        </authorList>
    </citation>
    <scope>NUCLEOTIDE SEQUENCE [LARGE SCALE GENOMIC DNA]</scope>
    <source>
        <strain evidence="9">M21</strain>
    </source>
</reference>
<evidence type="ECO:0000256" key="6">
    <source>
        <dbReference type="SAM" id="Coils"/>
    </source>
</evidence>
<proteinExistence type="predicted"/>
<dbReference type="CDD" id="cd00082">
    <property type="entry name" value="HisKA"/>
    <property type="match status" value="1"/>
</dbReference>
<keyword evidence="5 9" id="KW-0418">Kinase</keyword>
<feature type="transmembrane region" description="Helical" evidence="7">
    <location>
        <begin position="128"/>
        <end position="147"/>
    </location>
</feature>
<keyword evidence="7" id="KW-0812">Transmembrane</keyword>
<dbReference type="InterPro" id="IPR003594">
    <property type="entry name" value="HATPase_dom"/>
</dbReference>
<dbReference type="InterPro" id="IPR036890">
    <property type="entry name" value="HATPase_C_sf"/>
</dbReference>
<dbReference type="STRING" id="443144.GM21_0538"/>
<accession>C6DZN3</accession>
<sequence length="550" mass="61227">MMPGSRKDIGDQKHQQYYALYKELIFAEQVKQLYRLAPLGMVATLVNALLVFFVMKDVMPRRFLIFWLFGIVLVTLLRGLLGFQYAKHQPEPAQARLWANRFLVGLLAIGAAWGSIGVFSFAEASMEHQVFIAFVLGGMAAGASTTFATVRHAYLAFSIPVLVPLAVHFVLIQDIFHYLMAAMTTLFGFLLWRISLHNYSINRDSLLLSYENREMIETLKQAKERVEGLNSQLMEEITARLEAEAALRGNQEQLENLVEVRTADLVSSNEQLKKEIEERKQYEQALLQAGERLAVAQRQSEAANRAKTEFLANMSHEMRTPLAGALGMIRLVLDMNIGAEERQLLEMAKRSADSLVRIIADLLDFSRLEAGVMTFEDKPFLLKEVVRSAVEVVSLVAEEKGLSLSWAVNAAVPEQLRGDEGRLRQVLVNLLGNAVKFTERGGIEVGIGTFEPLEAQGEQYVEFSVRDTGVGIPADQLERIFDRFTQVDSSLTRRHGGTGLGLALTRQIVEKMGGSIWAESVVGSGSTFHFTVPMVSNAAAGPERDSDRLS</sequence>
<dbReference type="InterPro" id="IPR005467">
    <property type="entry name" value="His_kinase_dom"/>
</dbReference>
<comment type="catalytic activity">
    <reaction evidence="1">
        <text>ATP + protein L-histidine = ADP + protein N-phospho-L-histidine.</text>
        <dbReference type="EC" id="2.7.13.3"/>
    </reaction>
</comment>
<dbReference type="eggNOG" id="COG0642">
    <property type="taxonomic scope" value="Bacteria"/>
</dbReference>
<feature type="transmembrane region" description="Helical" evidence="7">
    <location>
        <begin position="36"/>
        <end position="55"/>
    </location>
</feature>
<dbReference type="CDD" id="cd16922">
    <property type="entry name" value="HATPase_EvgS-ArcB-TorS-like"/>
    <property type="match status" value="1"/>
</dbReference>
<dbReference type="InterPro" id="IPR036097">
    <property type="entry name" value="HisK_dim/P_sf"/>
</dbReference>
<dbReference type="PANTHER" id="PTHR43047">
    <property type="entry name" value="TWO-COMPONENT HISTIDINE PROTEIN KINASE"/>
    <property type="match status" value="1"/>
</dbReference>
<dbReference type="OrthoDB" id="5389501at2"/>
<dbReference type="AlphaFoldDB" id="C6DZN3"/>
<dbReference type="EC" id="2.7.13.3" evidence="2"/>
<keyword evidence="4 9" id="KW-0808">Transferase</keyword>
<evidence type="ECO:0000313" key="9">
    <source>
        <dbReference type="EMBL" id="ACT16615.1"/>
    </source>
</evidence>
<feature type="coiled-coil region" evidence="6">
    <location>
        <begin position="212"/>
        <end position="239"/>
    </location>
</feature>
<feature type="transmembrane region" description="Helical" evidence="7">
    <location>
        <begin position="154"/>
        <end position="172"/>
    </location>
</feature>
<gene>
    <name evidence="9" type="ordered locus">GM21_0538</name>
</gene>
<dbReference type="PRINTS" id="PR00344">
    <property type="entry name" value="BCTRLSENSOR"/>
</dbReference>
<dbReference type="SMART" id="SM00387">
    <property type="entry name" value="HATPase_c"/>
    <property type="match status" value="1"/>
</dbReference>
<dbReference type="HOGENOM" id="CLU_000445_114_75_7"/>
<evidence type="ECO:0000256" key="5">
    <source>
        <dbReference type="ARBA" id="ARBA00022777"/>
    </source>
</evidence>
<dbReference type="SMART" id="SM00388">
    <property type="entry name" value="HisKA"/>
    <property type="match status" value="1"/>
</dbReference>
<feature type="transmembrane region" description="Helical" evidence="7">
    <location>
        <begin position="102"/>
        <end position="122"/>
    </location>
</feature>
<feature type="domain" description="Histidine kinase" evidence="8">
    <location>
        <begin position="313"/>
        <end position="536"/>
    </location>
</feature>
<keyword evidence="7" id="KW-0472">Membrane</keyword>
<dbReference type="EMBL" id="CP001661">
    <property type="protein sequence ID" value="ACT16615.1"/>
    <property type="molecule type" value="Genomic_DNA"/>
</dbReference>
<dbReference type="Pfam" id="PF00512">
    <property type="entry name" value="HisKA"/>
    <property type="match status" value="1"/>
</dbReference>
<dbReference type="KEGG" id="gem:GM21_0538"/>
<evidence type="ECO:0000256" key="1">
    <source>
        <dbReference type="ARBA" id="ARBA00000085"/>
    </source>
</evidence>
<keyword evidence="7" id="KW-1133">Transmembrane helix</keyword>
<feature type="coiled-coil region" evidence="6">
    <location>
        <begin position="265"/>
        <end position="299"/>
    </location>
</feature>
<keyword evidence="3" id="KW-0597">Phosphoprotein</keyword>
<organism evidence="9">
    <name type="scientific">Geobacter sp. (strain M21)</name>
    <dbReference type="NCBI Taxonomy" id="443144"/>
    <lineage>
        <taxon>Bacteria</taxon>
        <taxon>Pseudomonadati</taxon>
        <taxon>Thermodesulfobacteriota</taxon>
        <taxon>Desulfuromonadia</taxon>
        <taxon>Geobacterales</taxon>
        <taxon>Geobacteraceae</taxon>
        <taxon>Geobacter</taxon>
    </lineage>
</organism>
<evidence type="ECO:0000256" key="3">
    <source>
        <dbReference type="ARBA" id="ARBA00022553"/>
    </source>
</evidence>
<dbReference type="SUPFAM" id="SSF47384">
    <property type="entry name" value="Homodimeric domain of signal transducing histidine kinase"/>
    <property type="match status" value="1"/>
</dbReference>
<dbReference type="GO" id="GO:0000155">
    <property type="term" value="F:phosphorelay sensor kinase activity"/>
    <property type="evidence" value="ECO:0007669"/>
    <property type="project" value="InterPro"/>
</dbReference>
<evidence type="ECO:0000256" key="4">
    <source>
        <dbReference type="ARBA" id="ARBA00022679"/>
    </source>
</evidence>
<dbReference type="Gene3D" id="3.30.565.10">
    <property type="entry name" value="Histidine kinase-like ATPase, C-terminal domain"/>
    <property type="match status" value="1"/>
</dbReference>
<evidence type="ECO:0000256" key="2">
    <source>
        <dbReference type="ARBA" id="ARBA00012438"/>
    </source>
</evidence>
<evidence type="ECO:0000256" key="7">
    <source>
        <dbReference type="SAM" id="Phobius"/>
    </source>
</evidence>
<dbReference type="Gene3D" id="1.10.287.130">
    <property type="match status" value="1"/>
</dbReference>
<keyword evidence="6" id="KW-0175">Coiled coil</keyword>
<protein>
    <recommendedName>
        <fullName evidence="2">histidine kinase</fullName>
        <ecNumber evidence="2">2.7.13.3</ecNumber>
    </recommendedName>
</protein>
<evidence type="ECO:0000259" key="8">
    <source>
        <dbReference type="PROSITE" id="PS50109"/>
    </source>
</evidence>
<name>C6DZN3_GEOSM</name>
<dbReference type="FunFam" id="3.30.565.10:FF:000010">
    <property type="entry name" value="Sensor histidine kinase RcsC"/>
    <property type="match status" value="1"/>
</dbReference>